<comment type="caution">
    <text evidence="2">The sequence shown here is derived from an EMBL/GenBank/DDBJ whole genome shotgun (WGS) entry which is preliminary data.</text>
</comment>
<dbReference type="Gene3D" id="3.20.20.80">
    <property type="entry name" value="Glycosidases"/>
    <property type="match status" value="1"/>
</dbReference>
<dbReference type="SUPFAM" id="SSF51445">
    <property type="entry name" value="(Trans)glycosidases"/>
    <property type="match status" value="1"/>
</dbReference>
<feature type="signal peptide" evidence="1">
    <location>
        <begin position="1"/>
        <end position="20"/>
    </location>
</feature>
<evidence type="ECO:0000313" key="2">
    <source>
        <dbReference type="EMBL" id="TWB82727.1"/>
    </source>
</evidence>
<sequence>MTRLIPGLLALLLFSLPAQAAAPRTFLYMPADALGRYDAMLYRPEVEGVQLVYSWKGLEPARGEYDFGAIDAALARLEPLGKKLVIQVQDRFFTPKARNLPDYLLTDPTYGGGLVAQIDRPGQGKPVAQGWVAAQWNPPLRARYQALLAALAERFDGRVLAITLPETAADIDPRQPNAGFSCDAYVDATLDNLAATRRAFTRSRVVQYVNFWPCEWGDDHHYMSRLFAFAAANGVGLGGPDIVPGRKAQMANAYPFFNRYRGRLPLVAMAVQEPTLTYTNPETGKPFTRQALVDYAERYLGVDIIFWTPAAPWLRR</sequence>
<organism evidence="2 3">
    <name type="scientific">Nitrospirillum amazonense</name>
    <dbReference type="NCBI Taxonomy" id="28077"/>
    <lineage>
        <taxon>Bacteria</taxon>
        <taxon>Pseudomonadati</taxon>
        <taxon>Pseudomonadota</taxon>
        <taxon>Alphaproteobacteria</taxon>
        <taxon>Rhodospirillales</taxon>
        <taxon>Azospirillaceae</taxon>
        <taxon>Nitrospirillum</taxon>
    </lineage>
</organism>
<reference evidence="2 3" key="1">
    <citation type="submission" date="2019-06" db="EMBL/GenBank/DDBJ databases">
        <title>Genomic Encyclopedia of Type Strains, Phase IV (KMG-V): Genome sequencing to study the core and pangenomes of soil and plant-associated prokaryotes.</title>
        <authorList>
            <person name="Whitman W."/>
        </authorList>
    </citation>
    <scope>NUCLEOTIDE SEQUENCE [LARGE SCALE GENOMIC DNA]</scope>
    <source>
        <strain evidence="2 3">BR 12005</strain>
    </source>
</reference>
<evidence type="ECO:0000313" key="3">
    <source>
        <dbReference type="Proteomes" id="UP000320516"/>
    </source>
</evidence>
<dbReference type="RefSeq" id="WP_145608733.1">
    <property type="nucleotide sequence ID" value="NZ_JARPAF010000004.1"/>
</dbReference>
<name>A0A560KHL8_9PROT</name>
<feature type="chain" id="PRO_5021720041" evidence="1">
    <location>
        <begin position="21"/>
        <end position="316"/>
    </location>
</feature>
<dbReference type="EMBL" id="VITV01000001">
    <property type="protein sequence ID" value="TWB82727.1"/>
    <property type="molecule type" value="Genomic_DNA"/>
</dbReference>
<accession>A0A560KHL8</accession>
<protein>
    <submittedName>
        <fullName evidence="2">Beta-galactosidase-like protein</fullName>
    </submittedName>
</protein>
<keyword evidence="1" id="KW-0732">Signal</keyword>
<dbReference type="InterPro" id="IPR017853">
    <property type="entry name" value="GH"/>
</dbReference>
<gene>
    <name evidence="2" type="ORF">FBZ87_101437</name>
</gene>
<dbReference type="Proteomes" id="UP000320516">
    <property type="component" value="Unassembled WGS sequence"/>
</dbReference>
<dbReference type="AlphaFoldDB" id="A0A560KHL8"/>
<evidence type="ECO:0000256" key="1">
    <source>
        <dbReference type="SAM" id="SignalP"/>
    </source>
</evidence>
<proteinExistence type="predicted"/>